<dbReference type="OrthoDB" id="5244859at2"/>
<dbReference type="InterPro" id="IPR029057">
    <property type="entry name" value="PRTase-like"/>
</dbReference>
<proteinExistence type="inferred from homology"/>
<reference evidence="4 5" key="1">
    <citation type="submission" date="2019-09" db="EMBL/GenBank/DDBJ databases">
        <title>Actinomadura physcomitrii sp. nov., a novel actinomycete isolated from moss [Physcomitrium sphaericum (Ludw) Fuernr].</title>
        <authorList>
            <person name="Liu C."/>
            <person name="Zhuang X."/>
        </authorList>
    </citation>
    <scope>NUCLEOTIDE SEQUENCE [LARGE SCALE GENOMIC DNA]</scope>
    <source>
        <strain evidence="4 5">CYP1-1B</strain>
    </source>
</reference>
<dbReference type="Gene3D" id="3.40.50.2020">
    <property type="match status" value="1"/>
</dbReference>
<dbReference type="EMBL" id="WBMR01000008">
    <property type="protein sequence ID" value="KAB2388092.1"/>
    <property type="molecule type" value="Genomic_DNA"/>
</dbReference>
<evidence type="ECO:0000256" key="1">
    <source>
        <dbReference type="ARBA" id="ARBA00008007"/>
    </source>
</evidence>
<evidence type="ECO:0000259" key="3">
    <source>
        <dbReference type="Pfam" id="PF00156"/>
    </source>
</evidence>
<accession>A0A6L3W8E0</accession>
<keyword evidence="5" id="KW-1185">Reference proteome</keyword>
<organism evidence="4 5">
    <name type="scientific">Actinomadura montaniterrae</name>
    <dbReference type="NCBI Taxonomy" id="1803903"/>
    <lineage>
        <taxon>Bacteria</taxon>
        <taxon>Bacillati</taxon>
        <taxon>Actinomycetota</taxon>
        <taxon>Actinomycetes</taxon>
        <taxon>Streptosporangiales</taxon>
        <taxon>Thermomonosporaceae</taxon>
        <taxon>Actinomadura</taxon>
    </lineage>
</organism>
<gene>
    <name evidence="4" type="ORF">F9B16_04930</name>
</gene>
<comment type="similarity">
    <text evidence="1">Belongs to the ComF/GntX family.</text>
</comment>
<dbReference type="Pfam" id="PF00156">
    <property type="entry name" value="Pribosyltran"/>
    <property type="match status" value="1"/>
</dbReference>
<sequence>MSFFGDLIDFLLPETCAGCGGEPGLLCGSCAAPLYGPARPARPARPAPPGLPPLWTVAAYEGPVPKIFSAYKEHGRTALATPLGEALATAVDAALPAPQPPASTTPPPSGPGPPHGASGASPGGAAAGGAWAASGELMPVVWVPSGRGAARRRGHDPMRQAVAVAVRRLRAGGVPVVAVGGLRQCRRVADQAGLGARARRDNLSGALEAVGRAALAGRRVVLVDDVITTGASLAEAARALRAAGADVVAAATVAATPLRRRW</sequence>
<dbReference type="PANTHER" id="PTHR47505:SF1">
    <property type="entry name" value="DNA UTILIZATION PROTEIN YHGH"/>
    <property type="match status" value="1"/>
</dbReference>
<dbReference type="PANTHER" id="PTHR47505">
    <property type="entry name" value="DNA UTILIZATION PROTEIN YHGH"/>
    <property type="match status" value="1"/>
</dbReference>
<name>A0A6L3W8E0_9ACTN</name>
<dbReference type="SUPFAM" id="SSF53271">
    <property type="entry name" value="PRTase-like"/>
    <property type="match status" value="1"/>
</dbReference>
<evidence type="ECO:0000313" key="5">
    <source>
        <dbReference type="Proteomes" id="UP000483004"/>
    </source>
</evidence>
<dbReference type="AlphaFoldDB" id="A0A6L3W8E0"/>
<dbReference type="CDD" id="cd06223">
    <property type="entry name" value="PRTases_typeI"/>
    <property type="match status" value="1"/>
</dbReference>
<comment type="caution">
    <text evidence="4">The sequence shown here is derived from an EMBL/GenBank/DDBJ whole genome shotgun (WGS) entry which is preliminary data.</text>
</comment>
<dbReference type="Proteomes" id="UP000483004">
    <property type="component" value="Unassembled WGS sequence"/>
</dbReference>
<dbReference type="InterPro" id="IPR051910">
    <property type="entry name" value="ComF/GntX_DNA_util-trans"/>
</dbReference>
<protein>
    <submittedName>
        <fullName evidence="4">ComF family protein</fullName>
    </submittedName>
</protein>
<dbReference type="InterPro" id="IPR000836">
    <property type="entry name" value="PRTase_dom"/>
</dbReference>
<evidence type="ECO:0000313" key="4">
    <source>
        <dbReference type="EMBL" id="KAB2388092.1"/>
    </source>
</evidence>
<feature type="domain" description="Phosphoribosyltransferase" evidence="3">
    <location>
        <begin position="211"/>
        <end position="257"/>
    </location>
</feature>
<feature type="compositionally biased region" description="Pro residues" evidence="2">
    <location>
        <begin position="97"/>
        <end position="114"/>
    </location>
</feature>
<feature type="region of interest" description="Disordered" evidence="2">
    <location>
        <begin position="96"/>
        <end position="130"/>
    </location>
</feature>
<evidence type="ECO:0000256" key="2">
    <source>
        <dbReference type="SAM" id="MobiDB-lite"/>
    </source>
</evidence>